<dbReference type="Proteomes" id="UP000809243">
    <property type="component" value="Unassembled WGS sequence"/>
</dbReference>
<dbReference type="NCBIfam" id="TIGR01509">
    <property type="entry name" value="HAD-SF-IA-v3"/>
    <property type="match status" value="1"/>
</dbReference>
<dbReference type="PRINTS" id="PR00413">
    <property type="entry name" value="HADHALOGNASE"/>
</dbReference>
<proteinExistence type="inferred from homology"/>
<dbReference type="InterPro" id="IPR036412">
    <property type="entry name" value="HAD-like_sf"/>
</dbReference>
<dbReference type="PANTHER" id="PTHR18901:SF38">
    <property type="entry name" value="PSEUDOURIDINE-5'-PHOSPHATASE"/>
    <property type="match status" value="1"/>
</dbReference>
<dbReference type="PANTHER" id="PTHR18901">
    <property type="entry name" value="2-DEOXYGLUCOSE-6-PHOSPHATE PHOSPHATASE 2"/>
    <property type="match status" value="1"/>
</dbReference>
<dbReference type="Gene3D" id="1.10.150.240">
    <property type="entry name" value="Putative phosphatase, domain 2"/>
    <property type="match status" value="1"/>
</dbReference>
<dbReference type="InterPro" id="IPR023214">
    <property type="entry name" value="HAD_sf"/>
</dbReference>
<evidence type="ECO:0000313" key="2">
    <source>
        <dbReference type="EMBL" id="MBN2066962.1"/>
    </source>
</evidence>
<protein>
    <submittedName>
        <fullName evidence="2">HAD family phosphatase</fullName>
    </submittedName>
</protein>
<dbReference type="AlphaFoldDB" id="A0A939C8I4"/>
<name>A0A939C8I4_9ARCH</name>
<dbReference type="SFLD" id="SFLDG01129">
    <property type="entry name" value="C1.5:_HAD__Beta-PGM__Phosphata"/>
    <property type="match status" value="1"/>
</dbReference>
<dbReference type="NCBIfam" id="TIGR01549">
    <property type="entry name" value="HAD-SF-IA-v1"/>
    <property type="match status" value="1"/>
</dbReference>
<dbReference type="InterPro" id="IPR023198">
    <property type="entry name" value="PGP-like_dom2"/>
</dbReference>
<dbReference type="SFLD" id="SFLDS00003">
    <property type="entry name" value="Haloacid_Dehalogenase"/>
    <property type="match status" value="1"/>
</dbReference>
<dbReference type="SUPFAM" id="SSF56784">
    <property type="entry name" value="HAD-like"/>
    <property type="match status" value="1"/>
</dbReference>
<comment type="caution">
    <text evidence="2">The sequence shown here is derived from an EMBL/GenBank/DDBJ whole genome shotgun (WGS) entry which is preliminary data.</text>
</comment>
<gene>
    <name evidence="2" type="ORF">JW744_00660</name>
</gene>
<dbReference type="Gene3D" id="3.40.50.1000">
    <property type="entry name" value="HAD superfamily/HAD-like"/>
    <property type="match status" value="1"/>
</dbReference>
<comment type="similarity">
    <text evidence="1">Belongs to the HAD-like hydrolase superfamily.</text>
</comment>
<evidence type="ECO:0000313" key="3">
    <source>
        <dbReference type="Proteomes" id="UP000809243"/>
    </source>
</evidence>
<dbReference type="InterPro" id="IPR041492">
    <property type="entry name" value="HAD_2"/>
</dbReference>
<dbReference type="Pfam" id="PF13419">
    <property type="entry name" value="HAD_2"/>
    <property type="match status" value="1"/>
</dbReference>
<dbReference type="EMBL" id="JAFGDB010000010">
    <property type="protein sequence ID" value="MBN2066962.1"/>
    <property type="molecule type" value="Genomic_DNA"/>
</dbReference>
<reference evidence="2" key="1">
    <citation type="submission" date="2021-01" db="EMBL/GenBank/DDBJ databases">
        <title>Active Sulfur Cycling in an Early Earth Analoge.</title>
        <authorList>
            <person name="Hahn C.R."/>
            <person name="Youssef N.H."/>
            <person name="Elshahed M."/>
        </authorList>
    </citation>
    <scope>NUCLEOTIDE SEQUENCE</scope>
    <source>
        <strain evidence="2">Zod_Metabat.1151</strain>
    </source>
</reference>
<sequence length="216" mass="24092">MKAVVLDFDGVIADTLHINFEVKAEAFRPYGIELSLQEFIDIWVSPEPGKEGTPYFVKLKGLKISPEESLRGQRAMAQNLFRERAEPMPGALELIKLLKGMNLRVGIVSSNYKKSVGLFLRKFGIEKDFEFVVASEDCKRHKPFPDPYLMAVKRFGLSPGQILAVEDADTGVESAKLAGCAVLAVPNRFTEHEDFSKADLVLKSLGEIDEKLLSQF</sequence>
<dbReference type="InterPro" id="IPR006439">
    <property type="entry name" value="HAD-SF_hydro_IA"/>
</dbReference>
<accession>A0A939C8I4</accession>
<evidence type="ECO:0000256" key="1">
    <source>
        <dbReference type="ARBA" id="ARBA00007958"/>
    </source>
</evidence>
<organism evidence="2 3">
    <name type="scientific">Candidatus Iainarchaeum sp</name>
    <dbReference type="NCBI Taxonomy" id="3101447"/>
    <lineage>
        <taxon>Archaea</taxon>
        <taxon>Candidatus Iainarchaeota</taxon>
        <taxon>Candidatus Iainarchaeia</taxon>
        <taxon>Candidatus Iainarchaeales</taxon>
        <taxon>Candidatus Iainarchaeaceae</taxon>
        <taxon>Candidatus Iainarchaeum</taxon>
    </lineage>
</organism>